<dbReference type="InterPro" id="IPR003439">
    <property type="entry name" value="ABC_transporter-like_ATP-bd"/>
</dbReference>
<evidence type="ECO:0000256" key="2">
    <source>
        <dbReference type="ARBA" id="ARBA00022741"/>
    </source>
</evidence>
<sequence>KVHEVMRLLGLPDYVFDRYPHELSGGMKQRVVIATALITNPKLLILDEPTSALDVSIQAQIMNLLKRLKRELNLSMIFITHDIALSSDICDRICVMYSGEIVEDGYADYLLPSPKHPYTQKLIAATPRLRSTTKPLYIPGSPPDLTSPPPGCRFHPRCEYAKEICKNVSPKGYVLDDGSVVKCWLYGEDYGEDSRA</sequence>
<accession>A0A832ZV86</accession>
<keyword evidence="3 6" id="KW-0067">ATP-binding</keyword>
<evidence type="ECO:0000259" key="4">
    <source>
        <dbReference type="Pfam" id="PF00005"/>
    </source>
</evidence>
<dbReference type="Proteomes" id="UP000608579">
    <property type="component" value="Unassembled WGS sequence"/>
</dbReference>
<evidence type="ECO:0000256" key="3">
    <source>
        <dbReference type="ARBA" id="ARBA00022840"/>
    </source>
</evidence>
<dbReference type="EMBL" id="DQVM01000028">
    <property type="protein sequence ID" value="HIQ29203.1"/>
    <property type="molecule type" value="Genomic_DNA"/>
</dbReference>
<dbReference type="GO" id="GO:0005524">
    <property type="term" value="F:ATP binding"/>
    <property type="evidence" value="ECO:0007669"/>
    <property type="project" value="UniProtKB-KW"/>
</dbReference>
<evidence type="ECO:0000313" key="6">
    <source>
        <dbReference type="EMBL" id="HIQ29203.1"/>
    </source>
</evidence>
<dbReference type="AlphaFoldDB" id="A0A832ZV86"/>
<dbReference type="NCBIfam" id="TIGR01727">
    <property type="entry name" value="oligo_HPY"/>
    <property type="match status" value="1"/>
</dbReference>
<evidence type="ECO:0000259" key="5">
    <source>
        <dbReference type="Pfam" id="PF08352"/>
    </source>
</evidence>
<feature type="non-terminal residue" evidence="6">
    <location>
        <position position="1"/>
    </location>
</feature>
<protein>
    <submittedName>
        <fullName evidence="6">ABC transporter ATP-binding protein</fullName>
    </submittedName>
</protein>
<dbReference type="SUPFAM" id="SSF52540">
    <property type="entry name" value="P-loop containing nucleoside triphosphate hydrolases"/>
    <property type="match status" value="1"/>
</dbReference>
<evidence type="ECO:0000256" key="1">
    <source>
        <dbReference type="ARBA" id="ARBA00022448"/>
    </source>
</evidence>
<reference evidence="6" key="1">
    <citation type="journal article" date="2020" name="ISME J.">
        <title>Gammaproteobacteria mediating utilization of methyl-, sulfur- and petroleum organic compounds in deep ocean hydrothermal plumes.</title>
        <authorList>
            <person name="Zhou Z."/>
            <person name="Liu Y."/>
            <person name="Pan J."/>
            <person name="Cron B.R."/>
            <person name="Toner B.M."/>
            <person name="Anantharaman K."/>
            <person name="Breier J.A."/>
            <person name="Dick G.J."/>
            <person name="Li M."/>
        </authorList>
    </citation>
    <scope>NUCLEOTIDE SEQUENCE</scope>
    <source>
        <strain evidence="6">SZUA-1515</strain>
    </source>
</reference>
<comment type="caution">
    <text evidence="6">The sequence shown here is derived from an EMBL/GenBank/DDBJ whole genome shotgun (WGS) entry which is preliminary data.</text>
</comment>
<dbReference type="InterPro" id="IPR027417">
    <property type="entry name" value="P-loop_NTPase"/>
</dbReference>
<dbReference type="Pfam" id="PF08352">
    <property type="entry name" value="oligo_HPY"/>
    <property type="match status" value="1"/>
</dbReference>
<dbReference type="PANTHER" id="PTHR43067:SF3">
    <property type="entry name" value="MALTOSE ABC TRANSPORTER, ATP-BINDING PROTEIN"/>
    <property type="match status" value="1"/>
</dbReference>
<evidence type="ECO:0000313" key="7">
    <source>
        <dbReference type="Proteomes" id="UP000608579"/>
    </source>
</evidence>
<dbReference type="GO" id="GO:0015833">
    <property type="term" value="P:peptide transport"/>
    <property type="evidence" value="ECO:0007669"/>
    <property type="project" value="InterPro"/>
</dbReference>
<proteinExistence type="predicted"/>
<dbReference type="InterPro" id="IPR013563">
    <property type="entry name" value="Oligopep_ABC_C"/>
</dbReference>
<keyword evidence="1" id="KW-0813">Transport</keyword>
<name>A0A832ZV86_CALS0</name>
<dbReference type="GO" id="GO:0016887">
    <property type="term" value="F:ATP hydrolysis activity"/>
    <property type="evidence" value="ECO:0007669"/>
    <property type="project" value="InterPro"/>
</dbReference>
<gene>
    <name evidence="6" type="ORF">EYH45_01415</name>
</gene>
<feature type="domain" description="Oligopeptide/dipeptide ABC transporter C-terminal" evidence="5">
    <location>
        <begin position="102"/>
        <end position="165"/>
    </location>
</feature>
<keyword evidence="2" id="KW-0547">Nucleotide-binding</keyword>
<organism evidence="6 7">
    <name type="scientific">Caldiarchaeum subterraneum</name>
    <dbReference type="NCBI Taxonomy" id="311458"/>
    <lineage>
        <taxon>Archaea</taxon>
        <taxon>Nitrososphaerota</taxon>
        <taxon>Candidatus Caldarchaeales</taxon>
        <taxon>Candidatus Caldarchaeaceae</taxon>
        <taxon>Candidatus Caldarchaeum</taxon>
    </lineage>
</organism>
<dbReference type="Gene3D" id="3.40.50.300">
    <property type="entry name" value="P-loop containing nucleotide triphosphate hydrolases"/>
    <property type="match status" value="1"/>
</dbReference>
<dbReference type="Pfam" id="PF00005">
    <property type="entry name" value="ABC_tran"/>
    <property type="match status" value="1"/>
</dbReference>
<dbReference type="PANTHER" id="PTHR43067">
    <property type="entry name" value="OLIGOPEPTIDE/DIPEPTIDE ABC TRANSPORTER, ATPASE SUBUNIT"/>
    <property type="match status" value="1"/>
</dbReference>
<feature type="domain" description="ABC transporter" evidence="4">
    <location>
        <begin position="3"/>
        <end position="51"/>
    </location>
</feature>